<protein>
    <submittedName>
        <fullName evidence="1">Endonuclease/exonuclease/phosphatase family protein</fullName>
        <ecNumber evidence="1">3.1.13.4</ecNumber>
    </submittedName>
</protein>
<comment type="caution">
    <text evidence="1">The sequence shown here is derived from an EMBL/GenBank/DDBJ whole genome shotgun (WGS) entry which is preliminary data.</text>
</comment>
<dbReference type="GO" id="GO:0004535">
    <property type="term" value="F:poly(A)-specific ribonuclease activity"/>
    <property type="evidence" value="ECO:0007669"/>
    <property type="project" value="UniProtKB-EC"/>
</dbReference>
<keyword evidence="1" id="KW-0378">Hydrolase</keyword>
<organism evidence="1 2">
    <name type="scientific">Toxoplasma gondii ARI</name>
    <dbReference type="NCBI Taxonomy" id="1074872"/>
    <lineage>
        <taxon>Eukaryota</taxon>
        <taxon>Sar</taxon>
        <taxon>Alveolata</taxon>
        <taxon>Apicomplexa</taxon>
        <taxon>Conoidasida</taxon>
        <taxon>Coccidia</taxon>
        <taxon>Eucoccidiorida</taxon>
        <taxon>Eimeriorina</taxon>
        <taxon>Sarcocystidae</taxon>
        <taxon>Toxoplasma</taxon>
    </lineage>
</organism>
<dbReference type="Proteomes" id="UP000074247">
    <property type="component" value="Unassembled WGS sequence"/>
</dbReference>
<dbReference type="AlphaFoldDB" id="A0A139Y008"/>
<reference evidence="1 2" key="1">
    <citation type="journal article" date="2016" name="Nat. Commun.">
        <title>Local admixture of amplified and diversified secreted pathogenesis determinants shapes mosaic Toxoplasma gondii genomes.</title>
        <authorList>
            <person name="Lorenzi H."/>
            <person name="Khan A."/>
            <person name="Behnke M.S."/>
            <person name="Namasivayam S."/>
            <person name="Swapna L.S."/>
            <person name="Hadjithomas M."/>
            <person name="Karamycheva S."/>
            <person name="Pinney D."/>
            <person name="Brunk B.P."/>
            <person name="Ajioka J.W."/>
            <person name="Ajzenberg D."/>
            <person name="Boothroyd J.C."/>
            <person name="Boyle J.P."/>
            <person name="Darde M.L."/>
            <person name="Diaz-Miranda M.A."/>
            <person name="Dubey J.P."/>
            <person name="Fritz H.M."/>
            <person name="Gennari S.M."/>
            <person name="Gregory B.D."/>
            <person name="Kim K."/>
            <person name="Saeij J.P."/>
            <person name="Su C."/>
            <person name="White M.W."/>
            <person name="Zhu X.Q."/>
            <person name="Howe D.K."/>
            <person name="Rosenthal B.M."/>
            <person name="Grigg M.E."/>
            <person name="Parkinson J."/>
            <person name="Liu L."/>
            <person name="Kissinger J.C."/>
            <person name="Roos D.S."/>
            <person name="Sibley L.D."/>
        </authorList>
    </citation>
    <scope>NUCLEOTIDE SEQUENCE [LARGE SCALE GENOMIC DNA]</scope>
    <source>
        <strain evidence="1 2">ARI</strain>
    </source>
</reference>
<proteinExistence type="predicted"/>
<name>A0A139Y008_TOXGO</name>
<keyword evidence="1" id="KW-0269">Exonuclease</keyword>
<keyword evidence="1" id="KW-0255">Endonuclease</keyword>
<gene>
    <name evidence="1" type="ORF">TGARI_204410C</name>
</gene>
<evidence type="ECO:0000313" key="1">
    <source>
        <dbReference type="EMBL" id="KYF44378.1"/>
    </source>
</evidence>
<dbReference type="EMBL" id="AGQS02004413">
    <property type="protein sequence ID" value="KYF44378.1"/>
    <property type="molecule type" value="Genomic_DNA"/>
</dbReference>
<sequence length="83" mass="9521">NKRQRPRPKMYLKWSWRSRPSPLTTDGKRAASITFSTIQSRSTLRASTSCQLWQTPSRTVAVQTNSGRARTITPWSRTLSNAR</sequence>
<dbReference type="VEuPathDB" id="ToxoDB:TGARI_204410C"/>
<feature type="non-terminal residue" evidence="1">
    <location>
        <position position="1"/>
    </location>
</feature>
<accession>A0A139Y008</accession>
<keyword evidence="1" id="KW-0540">Nuclease</keyword>
<evidence type="ECO:0000313" key="2">
    <source>
        <dbReference type="Proteomes" id="UP000074247"/>
    </source>
</evidence>
<feature type="non-terminal residue" evidence="1">
    <location>
        <position position="83"/>
    </location>
</feature>
<dbReference type="EC" id="3.1.13.4" evidence="1"/>
<dbReference type="GO" id="GO:0004519">
    <property type="term" value="F:endonuclease activity"/>
    <property type="evidence" value="ECO:0007669"/>
    <property type="project" value="UniProtKB-KW"/>
</dbReference>